<dbReference type="RefSeq" id="XP_056864241.1">
    <property type="nucleotide sequence ID" value="XM_057008261.1"/>
</dbReference>
<dbReference type="GO" id="GO:0003824">
    <property type="term" value="F:catalytic activity"/>
    <property type="evidence" value="ECO:0007669"/>
    <property type="project" value="InterPro"/>
</dbReference>
<gene>
    <name evidence="4" type="primary">LOC130511330</name>
</gene>
<feature type="region of interest" description="Disordered" evidence="1">
    <location>
        <begin position="1"/>
        <end position="45"/>
    </location>
</feature>
<feature type="compositionally biased region" description="Polar residues" evidence="1">
    <location>
        <begin position="454"/>
        <end position="475"/>
    </location>
</feature>
<dbReference type="InterPro" id="IPR000477">
    <property type="entry name" value="RT_dom"/>
</dbReference>
<dbReference type="PROSITE" id="PS50878">
    <property type="entry name" value="RT_POL"/>
    <property type="match status" value="1"/>
</dbReference>
<dbReference type="InterPro" id="IPR025558">
    <property type="entry name" value="DUF4283"/>
</dbReference>
<dbReference type="InterPro" id="IPR026960">
    <property type="entry name" value="RVT-Znf"/>
</dbReference>
<dbReference type="Pfam" id="PF00078">
    <property type="entry name" value="RVT_1"/>
    <property type="match status" value="1"/>
</dbReference>
<dbReference type="InterPro" id="IPR043502">
    <property type="entry name" value="DNA/RNA_pol_sf"/>
</dbReference>
<feature type="region of interest" description="Disordered" evidence="1">
    <location>
        <begin position="496"/>
        <end position="528"/>
    </location>
</feature>
<feature type="compositionally biased region" description="Basic residues" evidence="1">
    <location>
        <begin position="1"/>
        <end position="17"/>
    </location>
</feature>
<reference evidence="4" key="2">
    <citation type="submission" date="2025-08" db="UniProtKB">
        <authorList>
            <consortium name="RefSeq"/>
        </authorList>
    </citation>
    <scope>IDENTIFICATION</scope>
    <source>
        <tissue evidence="4">Leaf</tissue>
    </source>
</reference>
<feature type="region of interest" description="Disordered" evidence="1">
    <location>
        <begin position="426"/>
        <end position="475"/>
    </location>
</feature>
<feature type="compositionally biased region" description="Polar residues" evidence="1">
    <location>
        <begin position="103"/>
        <end position="114"/>
    </location>
</feature>
<feature type="region of interest" description="Disordered" evidence="1">
    <location>
        <begin position="103"/>
        <end position="128"/>
    </location>
</feature>
<dbReference type="PANTHER" id="PTHR33116:SF76">
    <property type="entry name" value="DUF4283 DOMAIN-CONTAINING PROTEIN"/>
    <property type="match status" value="1"/>
</dbReference>
<dbReference type="InterPro" id="IPR036875">
    <property type="entry name" value="Znf_CCHC_sf"/>
</dbReference>
<evidence type="ECO:0000313" key="3">
    <source>
        <dbReference type="Proteomes" id="UP000504610"/>
    </source>
</evidence>
<dbReference type="Pfam" id="PF14111">
    <property type="entry name" value="DUF4283"/>
    <property type="match status" value="1"/>
</dbReference>
<evidence type="ECO:0000313" key="4">
    <source>
        <dbReference type="RefSeq" id="XP_056864241.1"/>
    </source>
</evidence>
<dbReference type="InterPro" id="IPR036691">
    <property type="entry name" value="Endo/exonu/phosph_ase_sf"/>
</dbReference>
<dbReference type="KEGG" id="rsz:130511330"/>
<evidence type="ECO:0000259" key="2">
    <source>
        <dbReference type="PROSITE" id="PS50878"/>
    </source>
</evidence>
<dbReference type="Gene3D" id="4.10.60.10">
    <property type="entry name" value="Zinc finger, CCHC-type"/>
    <property type="match status" value="1"/>
</dbReference>
<dbReference type="Proteomes" id="UP000504610">
    <property type="component" value="Chromosome 4"/>
</dbReference>
<dbReference type="Gene3D" id="3.60.10.10">
    <property type="entry name" value="Endonuclease/exonuclease/phosphatase"/>
    <property type="match status" value="1"/>
</dbReference>
<feature type="compositionally biased region" description="Low complexity" evidence="1">
    <location>
        <begin position="496"/>
        <end position="517"/>
    </location>
</feature>
<sequence length="1769" mass="197671">MGKKKSSNGKGANKTKARPSSSSPSTKSVYVPKQSTGSDSSSGKVVVDFPPAIDAQTATPIVDLAMEIETPNLETLATVATVPGSTVPDITAEINTATEVVTETITSQDSQDPQGPSPALPTASPATPNPTELWKGFVKKATIKLHPTEKPFLLDSGEQCVTIPNAVVEKNKKAWECFILGQFYDESPARGAVHAIVNGIWSKHRRDITVSKMDNHAFLFRVPCPNARRRILSQSLWQIDGLTMFVAKWSPGIQQVKPELEMVPVWLEFRGVPLQFFNGDALKEIAGIVGHPVCLHPSTEQLTDIEVAKVYTVIDPRKPLPEFVNARFESGDTRRISVSSPFLPSLCSFCKKVGHSITRCKAAPKTCTLCNSVKHLTVECSRYNRDKARGKAPIKSLLPIVPQTKTVYRPVGSKSTDALSYGETAALATRSPPPQHNSPPPPRRAKVVEDRQRSLSPATNQSNRAKSPLQSVPVQSMNLGEGGLVVDFTPYAVPQNSDGSLSSGHSSGHVSDGSNVSGDEDNPDDGNDKYIEVISRRMKKQLKGKSRGGGPLILQLFTSYMDLFCWNIRGINDSVKRRGFRKWMRKNKPIFGGLVETHVQFPKSANIMNSILPGWSFHGNYDHSVLGRIWVVWHPSVKVRIISSSHQLTSCYVKLPHINQELLVSFVYGSNCRIERRALWSELEACYISQQGVDTPWIILGDFNEIMHPSEHSLADQSSFPRGLRDFNDCIDSCALFDLNYCGNSFTWSNGHVSKKLDRIMTNAAWLQQLPESIGVFGVPGISDHSPCCVFLDQFKPKQKRPFKFFAHLNQHEDFGELLRNCWNSLDFHGTHQLRVSKKLKELKGIIKTFSREHFSHLELRVEAAFSELCSAQENVLANPSTSSSQAVTDAHHHWHVLAKAEDSFLKQRSRVQWSAYGDSNTAYYHRFIKTRQAQNQIIFLLDRNGAIIDQIEDIKKHAVDYYSSLLGGSSSSAAPSPSIIASFLPLRCSAEAVSLLAAGFTDMDIQETFLALPMSKAPGPDGYPAEFFKANWSVVGKDMIAAVKEFLSTGCLLQQWNSTIISLIPKKANANQISEFRPISCCNTVYKVASKLLANRIKSALPMLISSAQSAFVPGRLLVENVLLATELVAGYKWKDISKRCMLKVDLQKAFDSVNWDFILNTLEALGFPSHFRKLIAQCITTTRFSISVNGELCGYFKGSKGLRQGDPLSPYLFVIALEVFSQMLNAKFRGGDIGYHPKTSALEVTHLAFADDLMIFFDGEKSSLANIVDTMELFATWSGLRMNKDKTDLFVGGLNQHEATDLTSLGFTLGSLPIRYLGLPLMHRKLRIAEYRPLLVKISSHFTAWSSKKLSYAGRAQLINSVIYGTINFWTSAFVLPKGCLKQIQSLCSRFLWTGNVIDRGVAKIAWSTVCLPKREGGLGFRNLEIWNKTLCLKLLWRLYIPNPSLWASWIRKYKIGDENLWSLDAEKAGSGTWRSLLNLRHLATNFIRAEVGNGEHTSFWWDIWTPLGRLIDIFGDTGPRELSIPLFATVADCCDGNGWRLRGARSPAAENLQIHLTSIQLPSTSRTDDVFYWLIDGEYLPTYSASHTWEVIRNRAPSTTWASSVWFKMATPRHAFLMWIAQNDRMPTRVRLTSWGLGLSPNCCLCDSAPETRDHLLLRCEVSEQVWVLVLRRLGYTHSGFITWTSFIEWLSIKNSTAPLILKRLVSHATIYSIWAERNKRLHDGISTSPPTIYRLIDRHIRDTILGKHNSKKSFKNLMLSWLRND</sequence>
<protein>
    <submittedName>
        <fullName evidence="4">Uncharacterized protein LOC130511330</fullName>
    </submittedName>
</protein>
<keyword evidence="3" id="KW-1185">Reference proteome</keyword>
<accession>A0A9W3DK23</accession>
<dbReference type="SUPFAM" id="SSF56672">
    <property type="entry name" value="DNA/RNA polymerases"/>
    <property type="match status" value="1"/>
</dbReference>
<evidence type="ECO:0000256" key="1">
    <source>
        <dbReference type="SAM" id="MobiDB-lite"/>
    </source>
</evidence>
<dbReference type="Pfam" id="PF13966">
    <property type="entry name" value="zf-RVT"/>
    <property type="match status" value="1"/>
</dbReference>
<feature type="compositionally biased region" description="Pro residues" evidence="1">
    <location>
        <begin position="431"/>
        <end position="442"/>
    </location>
</feature>
<reference evidence="3" key="1">
    <citation type="journal article" date="2019" name="Database">
        <title>The radish genome database (RadishGD): an integrated information resource for radish genomics.</title>
        <authorList>
            <person name="Yu H.J."/>
            <person name="Baek S."/>
            <person name="Lee Y.J."/>
            <person name="Cho A."/>
            <person name="Mun J.H."/>
        </authorList>
    </citation>
    <scope>NUCLEOTIDE SEQUENCE [LARGE SCALE GENOMIC DNA]</scope>
    <source>
        <strain evidence="3">cv. WK10039</strain>
    </source>
</reference>
<name>A0A9W3DK23_RAPSA</name>
<organism evidence="3 4">
    <name type="scientific">Raphanus sativus</name>
    <name type="common">Radish</name>
    <name type="synonym">Raphanus raphanistrum var. sativus</name>
    <dbReference type="NCBI Taxonomy" id="3726"/>
    <lineage>
        <taxon>Eukaryota</taxon>
        <taxon>Viridiplantae</taxon>
        <taxon>Streptophyta</taxon>
        <taxon>Embryophyta</taxon>
        <taxon>Tracheophyta</taxon>
        <taxon>Spermatophyta</taxon>
        <taxon>Magnoliopsida</taxon>
        <taxon>eudicotyledons</taxon>
        <taxon>Gunneridae</taxon>
        <taxon>Pentapetalae</taxon>
        <taxon>rosids</taxon>
        <taxon>malvids</taxon>
        <taxon>Brassicales</taxon>
        <taxon>Brassicaceae</taxon>
        <taxon>Brassiceae</taxon>
        <taxon>Raphanus</taxon>
    </lineage>
</organism>
<dbReference type="GO" id="GO:0003676">
    <property type="term" value="F:nucleic acid binding"/>
    <property type="evidence" value="ECO:0007669"/>
    <property type="project" value="InterPro"/>
</dbReference>
<proteinExistence type="predicted"/>
<dbReference type="CDD" id="cd01650">
    <property type="entry name" value="RT_nLTR_like"/>
    <property type="match status" value="1"/>
</dbReference>
<dbReference type="GeneID" id="130511330"/>
<dbReference type="SUPFAM" id="SSF57756">
    <property type="entry name" value="Retrovirus zinc finger-like domains"/>
    <property type="match status" value="1"/>
</dbReference>
<dbReference type="Pfam" id="PF03372">
    <property type="entry name" value="Exo_endo_phos"/>
    <property type="match status" value="1"/>
</dbReference>
<dbReference type="GO" id="GO:0008270">
    <property type="term" value="F:zinc ion binding"/>
    <property type="evidence" value="ECO:0007669"/>
    <property type="project" value="InterPro"/>
</dbReference>
<feature type="domain" description="Reverse transcriptase" evidence="2">
    <location>
        <begin position="1046"/>
        <end position="1323"/>
    </location>
</feature>
<feature type="compositionally biased region" description="Low complexity" evidence="1">
    <location>
        <begin position="35"/>
        <end position="45"/>
    </location>
</feature>
<dbReference type="SUPFAM" id="SSF56219">
    <property type="entry name" value="DNase I-like"/>
    <property type="match status" value="1"/>
</dbReference>
<dbReference type="PANTHER" id="PTHR33116">
    <property type="entry name" value="REVERSE TRANSCRIPTASE ZINC-BINDING DOMAIN-CONTAINING PROTEIN-RELATED-RELATED"/>
    <property type="match status" value="1"/>
</dbReference>
<dbReference type="InterPro" id="IPR005135">
    <property type="entry name" value="Endo/exonuclease/phosphatase"/>
</dbReference>
<dbReference type="OrthoDB" id="1609566at2759"/>